<comment type="subcellular location">
    <subcellularLocation>
        <location evidence="11">Cell membrane</location>
        <topology evidence="11">Multi-pass membrane protein</topology>
    </subcellularLocation>
    <subcellularLocation>
        <location evidence="1">Membrane</location>
        <topology evidence="1">Multi-pass membrane protein</topology>
    </subcellularLocation>
</comment>
<dbReference type="InterPro" id="IPR053952">
    <property type="entry name" value="K_trans_C"/>
</dbReference>
<gene>
    <name evidence="11" type="primary">kup</name>
    <name evidence="14" type="ORF">SAMN05216245_12811</name>
</gene>
<feature type="transmembrane region" description="Helical" evidence="11">
    <location>
        <begin position="144"/>
        <end position="163"/>
    </location>
</feature>
<proteinExistence type="inferred from homology"/>
<dbReference type="Pfam" id="PF02705">
    <property type="entry name" value="K_trans"/>
    <property type="match status" value="1"/>
</dbReference>
<comment type="function">
    <text evidence="11">Transport of potassium into the cell. Likely operates as a K(+):H(+) symporter.</text>
</comment>
<name>A0A1I2E3U5_9FIRM</name>
<feature type="transmembrane region" description="Helical" evidence="11">
    <location>
        <begin position="349"/>
        <end position="369"/>
    </location>
</feature>
<feature type="transmembrane region" description="Helical" evidence="11">
    <location>
        <begin position="301"/>
        <end position="325"/>
    </location>
</feature>
<keyword evidence="6 11" id="KW-0769">Symport</keyword>
<evidence type="ECO:0000256" key="2">
    <source>
        <dbReference type="ARBA" id="ARBA00022448"/>
    </source>
</evidence>
<feature type="transmembrane region" description="Helical" evidence="11">
    <location>
        <begin position="175"/>
        <end position="195"/>
    </location>
</feature>
<feature type="transmembrane region" description="Helical" evidence="11">
    <location>
        <begin position="432"/>
        <end position="452"/>
    </location>
</feature>
<feature type="transmembrane region" description="Helical" evidence="11">
    <location>
        <begin position="54"/>
        <end position="80"/>
    </location>
</feature>
<accession>A0A1I2E3U5</accession>
<keyword evidence="9 11" id="KW-0406">Ion transport</keyword>
<dbReference type="GO" id="GO:0005886">
    <property type="term" value="C:plasma membrane"/>
    <property type="evidence" value="ECO:0007669"/>
    <property type="project" value="UniProtKB-SubCell"/>
</dbReference>
<dbReference type="Pfam" id="PF22776">
    <property type="entry name" value="K_trans_C"/>
    <property type="match status" value="1"/>
</dbReference>
<protein>
    <recommendedName>
        <fullName evidence="11">Probable potassium transport system protein Kup</fullName>
    </recommendedName>
</protein>
<evidence type="ECO:0000313" key="14">
    <source>
        <dbReference type="EMBL" id="SFE87387.1"/>
    </source>
</evidence>
<feature type="domain" description="K+ potassium transporter integral membrane" evidence="12">
    <location>
        <begin position="18"/>
        <end position="463"/>
    </location>
</feature>
<dbReference type="InterPro" id="IPR003855">
    <property type="entry name" value="K+_transporter"/>
</dbReference>
<evidence type="ECO:0000256" key="7">
    <source>
        <dbReference type="ARBA" id="ARBA00022958"/>
    </source>
</evidence>
<evidence type="ECO:0000256" key="4">
    <source>
        <dbReference type="ARBA" id="ARBA00022538"/>
    </source>
</evidence>
<comment type="similarity">
    <text evidence="11">Belongs to the HAK/KUP transporter (TC 2.A.72) family.</text>
</comment>
<evidence type="ECO:0000256" key="11">
    <source>
        <dbReference type="HAMAP-Rule" id="MF_01522"/>
    </source>
</evidence>
<comment type="caution">
    <text evidence="11">Lacks conserved residue(s) required for the propagation of feature annotation.</text>
</comment>
<evidence type="ECO:0000256" key="8">
    <source>
        <dbReference type="ARBA" id="ARBA00022989"/>
    </source>
</evidence>
<dbReference type="GO" id="GO:0015293">
    <property type="term" value="F:symporter activity"/>
    <property type="evidence" value="ECO:0007669"/>
    <property type="project" value="UniProtKB-UniRule"/>
</dbReference>
<keyword evidence="8 11" id="KW-1133">Transmembrane helix</keyword>
<keyword evidence="4 11" id="KW-0633">Potassium transport</keyword>
<evidence type="ECO:0000256" key="5">
    <source>
        <dbReference type="ARBA" id="ARBA00022692"/>
    </source>
</evidence>
<feature type="transmembrane region" description="Helical" evidence="11">
    <location>
        <begin position="381"/>
        <end position="400"/>
    </location>
</feature>
<feature type="transmembrane region" description="Helical" evidence="11">
    <location>
        <begin position="12"/>
        <end position="34"/>
    </location>
</feature>
<feature type="transmembrane region" description="Helical" evidence="11">
    <location>
        <begin position="406"/>
        <end position="425"/>
    </location>
</feature>
<sequence length="665" mass="74333">MQENQAEHSHKFSFGMFLVALGIVYGDIGTSPMYVMKSIVEGNGGIANVDTEFIVGSLSLVIWTITLLTTIKHVLIALRADNHGEGGIFALYSLIRDCGKWLIIPTMIGGCTMLADGVLTPAVTVTTAVEGLRSIEVVNSMLGSGQHLVVVITLAIISALFMIQRSGTSSIGKMFGPVMMLWFLFLGLTGVWLTLGDLTILRALNPYYAIDVLISPNNKAGFLILGSVFLCTTGAEALYTDMGHVGRNNIFFSWPFVKICLILNYMGQCVWIIQNQNNPVIQAIKDLNPFYVMLPEALRPVAILLSALAAIIASQALISGSYTLVHEAANLDLMPHLNVRYPSDTKGQIYIPFVNNILWLFCVLVVLYFRSGSRMENAYGLAITISMLMMTVMFCVYIGVLHKHPVAAVLFGVIFFALEGVFFISSLGKFVVGGYVAIIISLAVLFIMLAWYRGTQVEQAQNTFLNMREHLSAIKDLQDDESIPMCSHNVVYLVKGEDPEKIDRDILYSILDKDPKRANAYWFISVNTTNEPYQKQYEVETFGTDYIFRINLHLGYKVRPSVNIYLRQVVSDLLASGELPKQHRQHSIYGPSDVGSFKFCLIRKMMPQEGDIDEVDNLLIRSKYAIRRIVGNPFQWFGLETSNILIEYVPLFLARRLKDDRLERV</sequence>
<dbReference type="PANTHER" id="PTHR30540:SF83">
    <property type="entry name" value="K+ POTASSIUM TRANSPORTER"/>
    <property type="match status" value="1"/>
</dbReference>
<dbReference type="GO" id="GO:0015079">
    <property type="term" value="F:potassium ion transmembrane transporter activity"/>
    <property type="evidence" value="ECO:0007669"/>
    <property type="project" value="UniProtKB-UniRule"/>
</dbReference>
<evidence type="ECO:0000256" key="9">
    <source>
        <dbReference type="ARBA" id="ARBA00023065"/>
    </source>
</evidence>
<dbReference type="PANTHER" id="PTHR30540">
    <property type="entry name" value="OSMOTIC STRESS POTASSIUM TRANSPORTER"/>
    <property type="match status" value="1"/>
</dbReference>
<keyword evidence="15" id="KW-1185">Reference proteome</keyword>
<evidence type="ECO:0000259" key="13">
    <source>
        <dbReference type="Pfam" id="PF22776"/>
    </source>
</evidence>
<dbReference type="HAMAP" id="MF_01522">
    <property type="entry name" value="Kup"/>
    <property type="match status" value="1"/>
</dbReference>
<organism evidence="14 15">
    <name type="scientific">Succiniclasticum ruminis DSM 9236</name>
    <dbReference type="NCBI Taxonomy" id="1123323"/>
    <lineage>
        <taxon>Bacteria</taxon>
        <taxon>Bacillati</taxon>
        <taxon>Bacillota</taxon>
        <taxon>Negativicutes</taxon>
        <taxon>Acidaminococcales</taxon>
        <taxon>Acidaminococcaceae</taxon>
        <taxon>Succiniclasticum</taxon>
    </lineage>
</organism>
<keyword evidence="2 11" id="KW-0813">Transport</keyword>
<evidence type="ECO:0000256" key="1">
    <source>
        <dbReference type="ARBA" id="ARBA00004141"/>
    </source>
</evidence>
<reference evidence="14 15" key="1">
    <citation type="submission" date="2016-10" db="EMBL/GenBank/DDBJ databases">
        <authorList>
            <person name="de Groot N.N."/>
        </authorList>
    </citation>
    <scope>NUCLEOTIDE SEQUENCE [LARGE SCALE GENOMIC DNA]</scope>
    <source>
        <strain evidence="14 15">DSM 9236</strain>
    </source>
</reference>
<dbReference type="OrthoDB" id="9805577at2"/>
<dbReference type="AlphaFoldDB" id="A0A1I2E3U5"/>
<evidence type="ECO:0000259" key="12">
    <source>
        <dbReference type="Pfam" id="PF02705"/>
    </source>
</evidence>
<dbReference type="RefSeq" id="WP_093914314.1">
    <property type="nucleotide sequence ID" value="NZ_FONL01000028.1"/>
</dbReference>
<evidence type="ECO:0000256" key="3">
    <source>
        <dbReference type="ARBA" id="ARBA00022475"/>
    </source>
</evidence>
<comment type="catalytic activity">
    <reaction evidence="11">
        <text>K(+)(in) + H(+)(in) = K(+)(out) + H(+)(out)</text>
        <dbReference type="Rhea" id="RHEA:28490"/>
        <dbReference type="ChEBI" id="CHEBI:15378"/>
        <dbReference type="ChEBI" id="CHEBI:29103"/>
    </reaction>
</comment>
<evidence type="ECO:0000256" key="10">
    <source>
        <dbReference type="ARBA" id="ARBA00023136"/>
    </source>
</evidence>
<keyword evidence="3 11" id="KW-1003">Cell membrane</keyword>
<keyword evidence="7 11" id="KW-0630">Potassium</keyword>
<feature type="domain" description="K+ potassium transporter C-terminal" evidence="13">
    <location>
        <begin position="490"/>
        <end position="644"/>
    </location>
</feature>
<dbReference type="InterPro" id="IPR023051">
    <property type="entry name" value="Kup"/>
</dbReference>
<evidence type="ECO:0000313" key="15">
    <source>
        <dbReference type="Proteomes" id="UP000198896"/>
    </source>
</evidence>
<dbReference type="InterPro" id="IPR053951">
    <property type="entry name" value="K_trans_N"/>
</dbReference>
<evidence type="ECO:0000256" key="6">
    <source>
        <dbReference type="ARBA" id="ARBA00022847"/>
    </source>
</evidence>
<keyword evidence="5 11" id="KW-0812">Transmembrane</keyword>
<keyword evidence="10 11" id="KW-0472">Membrane</keyword>
<dbReference type="EMBL" id="FONL01000028">
    <property type="protein sequence ID" value="SFE87387.1"/>
    <property type="molecule type" value="Genomic_DNA"/>
</dbReference>
<feature type="transmembrane region" description="Helical" evidence="11">
    <location>
        <begin position="220"/>
        <end position="239"/>
    </location>
</feature>
<dbReference type="Proteomes" id="UP000198896">
    <property type="component" value="Unassembled WGS sequence"/>
</dbReference>